<dbReference type="InterPro" id="IPR009051">
    <property type="entry name" value="Helical_ferredxn"/>
</dbReference>
<dbReference type="Pfam" id="PF11870">
    <property type="entry name" value="LutB_C"/>
    <property type="match status" value="1"/>
</dbReference>
<gene>
    <name evidence="9" type="ORF">IPV69_01145</name>
</gene>
<keyword evidence="7" id="KW-0411">Iron-sulfur</keyword>
<dbReference type="PROSITE" id="PS00198">
    <property type="entry name" value="4FE4S_FER_1"/>
    <property type="match status" value="1"/>
</dbReference>
<evidence type="ECO:0000313" key="9">
    <source>
        <dbReference type="EMBL" id="QOV90009.1"/>
    </source>
</evidence>
<dbReference type="EMBL" id="CP063458">
    <property type="protein sequence ID" value="QOV90009.1"/>
    <property type="molecule type" value="Genomic_DNA"/>
</dbReference>
<dbReference type="SUPFAM" id="SSF54862">
    <property type="entry name" value="4Fe-4S ferredoxins"/>
    <property type="match status" value="1"/>
</dbReference>
<name>A0A7M2WX78_9BACT</name>
<dbReference type="PROSITE" id="PS51379">
    <property type="entry name" value="4FE4S_FER_2"/>
    <property type="match status" value="1"/>
</dbReference>
<dbReference type="PANTHER" id="PTHR47153:SF2">
    <property type="entry name" value="LACTATE UTILIZATION PROTEIN B"/>
    <property type="match status" value="1"/>
</dbReference>
<dbReference type="GO" id="GO:0046872">
    <property type="term" value="F:metal ion binding"/>
    <property type="evidence" value="ECO:0007669"/>
    <property type="project" value="UniProtKB-KW"/>
</dbReference>
<evidence type="ECO:0000259" key="8">
    <source>
        <dbReference type="PROSITE" id="PS51379"/>
    </source>
</evidence>
<keyword evidence="6" id="KW-0408">Iron</keyword>
<dbReference type="GO" id="GO:0051539">
    <property type="term" value="F:4 iron, 4 sulfur cluster binding"/>
    <property type="evidence" value="ECO:0007669"/>
    <property type="project" value="UniProtKB-KW"/>
</dbReference>
<evidence type="ECO:0000313" key="10">
    <source>
        <dbReference type="Proteomes" id="UP000593765"/>
    </source>
</evidence>
<dbReference type="InterPro" id="IPR017896">
    <property type="entry name" value="4Fe4S_Fe-S-bd"/>
</dbReference>
<organism evidence="9 10">
    <name type="scientific">Humisphaera borealis</name>
    <dbReference type="NCBI Taxonomy" id="2807512"/>
    <lineage>
        <taxon>Bacteria</taxon>
        <taxon>Pseudomonadati</taxon>
        <taxon>Planctomycetota</taxon>
        <taxon>Phycisphaerae</taxon>
        <taxon>Tepidisphaerales</taxon>
        <taxon>Tepidisphaeraceae</taxon>
        <taxon>Humisphaera</taxon>
    </lineage>
</organism>
<dbReference type="SUPFAM" id="SSF100950">
    <property type="entry name" value="NagB/RpiA/CoA transferase-like"/>
    <property type="match status" value="1"/>
</dbReference>
<evidence type="ECO:0000256" key="3">
    <source>
        <dbReference type="ARBA" id="ARBA00022723"/>
    </source>
</evidence>
<keyword evidence="2" id="KW-0004">4Fe-4S</keyword>
<dbReference type="KEGG" id="hbs:IPV69_01145"/>
<reference evidence="9 10" key="1">
    <citation type="submission" date="2020-10" db="EMBL/GenBank/DDBJ databases">
        <title>Wide distribution of Phycisphaera-like planctomycetes from WD2101 soil group in peatlands and genome analysis of the first cultivated representative.</title>
        <authorList>
            <person name="Dedysh S.N."/>
            <person name="Beletsky A.V."/>
            <person name="Ivanova A."/>
            <person name="Kulichevskaya I.S."/>
            <person name="Suzina N.E."/>
            <person name="Philippov D.A."/>
            <person name="Rakitin A.L."/>
            <person name="Mardanov A.V."/>
            <person name="Ravin N.V."/>
        </authorList>
    </citation>
    <scope>NUCLEOTIDE SEQUENCE [LARGE SCALE GENOMIC DNA]</scope>
    <source>
        <strain evidence="9 10">M1803</strain>
    </source>
</reference>
<dbReference type="InterPro" id="IPR037171">
    <property type="entry name" value="NagB/RpiA_transferase-like"/>
</dbReference>
<dbReference type="NCBIfam" id="TIGR00273">
    <property type="entry name" value="LutB/LldF family L-lactate oxidation iron-sulfur protein"/>
    <property type="match status" value="1"/>
</dbReference>
<dbReference type="InterPro" id="IPR024569">
    <property type="entry name" value="LutB_C"/>
</dbReference>
<protein>
    <submittedName>
        <fullName evidence="9">Iron-sulfur cluster-binding protein</fullName>
    </submittedName>
</protein>
<dbReference type="InterPro" id="IPR017900">
    <property type="entry name" value="4Fe4S_Fe_S_CS"/>
</dbReference>
<accession>A0A7M2WX78</accession>
<evidence type="ECO:0000256" key="5">
    <source>
        <dbReference type="ARBA" id="ARBA00022982"/>
    </source>
</evidence>
<dbReference type="RefSeq" id="WP_206293077.1">
    <property type="nucleotide sequence ID" value="NZ_CP063458.1"/>
</dbReference>
<evidence type="ECO:0000256" key="6">
    <source>
        <dbReference type="ARBA" id="ARBA00023004"/>
    </source>
</evidence>
<dbReference type="Pfam" id="PF02589">
    <property type="entry name" value="LUD_dom"/>
    <property type="match status" value="1"/>
</dbReference>
<keyword evidence="3" id="KW-0479">Metal-binding</keyword>
<dbReference type="Proteomes" id="UP000593765">
    <property type="component" value="Chromosome"/>
</dbReference>
<keyword evidence="5" id="KW-0249">Electron transport</keyword>
<dbReference type="Gene3D" id="1.10.1060.10">
    <property type="entry name" value="Alpha-helical ferredoxin"/>
    <property type="match status" value="1"/>
</dbReference>
<evidence type="ECO:0000256" key="1">
    <source>
        <dbReference type="ARBA" id="ARBA00022448"/>
    </source>
</evidence>
<dbReference type="InterPro" id="IPR024185">
    <property type="entry name" value="FTHF_cligase-like_sf"/>
</dbReference>
<evidence type="ECO:0000256" key="4">
    <source>
        <dbReference type="ARBA" id="ARBA00022737"/>
    </source>
</evidence>
<dbReference type="Pfam" id="PF13183">
    <property type="entry name" value="Fer4_8"/>
    <property type="match status" value="1"/>
</dbReference>
<sequence length="492" mass="54787">MAPSLVEPSPPLRQSISLPVLPPEPPFDFAEASVAAAGNTKLKASINNAVLRQHTARQLRILELPDSDKLRDLAGRIKQHTLDHLDYYLEQLVVNVRKNRGHVHFAVDADEARRVILQIAADAECTRVVKSKSMVSEEINLAHIMEAAGLDVVETDLGEFIVQIDHDKPSHLVAPIVHKDKASIAKLFSEYFKTPYNDDPNALCNQAREYLRDKFRKADLGMTGGNFLVAETGLVCSVENEGNQRQSVSTPRVMIALVGIEKIVPRMADLAVMLKLLTRSATGAPITIYNNIYGGPRSAGEKDGPEEFHLVLVDNGRTEILASEEYRETLRCIRCGACLNACPIYRKIGGHAYGSVYPGPIGALITPLFKGLENYKDLPQASSLCGACYEACPVKINIPKHLVNMRRDINRRHLNGFFERAIYKTWAWSLKSPFLYGMSTLMQKWDLRRRAGGTGWIAKLPMFAAGWTQVRDMPAPAKKAFHQMWKKRPAGQ</sequence>
<evidence type="ECO:0000256" key="7">
    <source>
        <dbReference type="ARBA" id="ARBA00023014"/>
    </source>
</evidence>
<dbReference type="Gene3D" id="3.40.50.10420">
    <property type="entry name" value="NagB/RpiA/CoA transferase-like"/>
    <property type="match status" value="1"/>
</dbReference>
<dbReference type="GO" id="GO:0006089">
    <property type="term" value="P:lactate metabolic process"/>
    <property type="evidence" value="ECO:0007669"/>
    <property type="project" value="InterPro"/>
</dbReference>
<dbReference type="InterPro" id="IPR004452">
    <property type="entry name" value="LutB/LldF"/>
</dbReference>
<dbReference type="InterPro" id="IPR003741">
    <property type="entry name" value="LUD_dom"/>
</dbReference>
<keyword evidence="4" id="KW-0677">Repeat</keyword>
<keyword evidence="1" id="KW-0813">Transport</keyword>
<dbReference type="AlphaFoldDB" id="A0A7M2WX78"/>
<dbReference type="PANTHER" id="PTHR47153">
    <property type="entry name" value="LACTATE UTILIZATION PROTEIN B"/>
    <property type="match status" value="1"/>
</dbReference>
<proteinExistence type="predicted"/>
<keyword evidence="10" id="KW-1185">Reference proteome</keyword>
<feature type="domain" description="4Fe-4S ferredoxin-type" evidence="8">
    <location>
        <begin position="322"/>
        <end position="343"/>
    </location>
</feature>
<evidence type="ECO:0000256" key="2">
    <source>
        <dbReference type="ARBA" id="ARBA00022485"/>
    </source>
</evidence>